<evidence type="ECO:0000313" key="1">
    <source>
        <dbReference type="EMBL" id="KAI7748942.1"/>
    </source>
</evidence>
<accession>A0AAD5CWW2</accession>
<dbReference type="Proteomes" id="UP001206925">
    <property type="component" value="Unassembled WGS sequence"/>
</dbReference>
<feature type="non-terminal residue" evidence="1">
    <location>
        <position position="50"/>
    </location>
</feature>
<sequence>MTATIRFRKQREHETVDIQRALKTDQLSSMSTVDIHIQMPTPVTHMLKYG</sequence>
<reference evidence="1" key="1">
    <citation type="submission" date="2022-06" db="EMBL/GenBank/DDBJ databases">
        <title>Uncovering the hologenomic basis of an extraordinary plant invasion.</title>
        <authorList>
            <person name="Bieker V.C."/>
            <person name="Martin M.D."/>
            <person name="Gilbert T."/>
            <person name="Hodgins K."/>
            <person name="Battlay P."/>
            <person name="Petersen B."/>
            <person name="Wilson J."/>
        </authorList>
    </citation>
    <scope>NUCLEOTIDE SEQUENCE</scope>
    <source>
        <strain evidence="1">AA19_3_7</strain>
        <tissue evidence="1">Leaf</tissue>
    </source>
</reference>
<evidence type="ECO:0000313" key="2">
    <source>
        <dbReference type="Proteomes" id="UP001206925"/>
    </source>
</evidence>
<keyword evidence="2" id="KW-1185">Reference proteome</keyword>
<dbReference type="EMBL" id="JAMZMK010006429">
    <property type="protein sequence ID" value="KAI7748942.1"/>
    <property type="molecule type" value="Genomic_DNA"/>
</dbReference>
<gene>
    <name evidence="1" type="ORF">M8C21_020591</name>
</gene>
<comment type="caution">
    <text evidence="1">The sequence shown here is derived from an EMBL/GenBank/DDBJ whole genome shotgun (WGS) entry which is preliminary data.</text>
</comment>
<organism evidence="1 2">
    <name type="scientific">Ambrosia artemisiifolia</name>
    <name type="common">Common ragweed</name>
    <dbReference type="NCBI Taxonomy" id="4212"/>
    <lineage>
        <taxon>Eukaryota</taxon>
        <taxon>Viridiplantae</taxon>
        <taxon>Streptophyta</taxon>
        <taxon>Embryophyta</taxon>
        <taxon>Tracheophyta</taxon>
        <taxon>Spermatophyta</taxon>
        <taxon>Magnoliopsida</taxon>
        <taxon>eudicotyledons</taxon>
        <taxon>Gunneridae</taxon>
        <taxon>Pentapetalae</taxon>
        <taxon>asterids</taxon>
        <taxon>campanulids</taxon>
        <taxon>Asterales</taxon>
        <taxon>Asteraceae</taxon>
        <taxon>Asteroideae</taxon>
        <taxon>Heliantheae alliance</taxon>
        <taxon>Heliantheae</taxon>
        <taxon>Ambrosia</taxon>
    </lineage>
</organism>
<dbReference type="AlphaFoldDB" id="A0AAD5CWW2"/>
<proteinExistence type="predicted"/>
<name>A0AAD5CWW2_AMBAR</name>
<protein>
    <submittedName>
        <fullName evidence="1">Uncharacterized protein</fullName>
    </submittedName>
</protein>